<reference evidence="4 5" key="1">
    <citation type="journal article" date="2020" name="Nat. Food">
        <title>A phased Vanilla planifolia genome enables genetic improvement of flavour and production.</title>
        <authorList>
            <person name="Hasing T."/>
            <person name="Tang H."/>
            <person name="Brym M."/>
            <person name="Khazi F."/>
            <person name="Huang T."/>
            <person name="Chambers A.H."/>
        </authorList>
    </citation>
    <scope>NUCLEOTIDE SEQUENCE [LARGE SCALE GENOMIC DNA]</scope>
    <source>
        <tissue evidence="3">Leaf</tissue>
    </source>
</reference>
<dbReference type="GO" id="GO:0003676">
    <property type="term" value="F:nucleic acid binding"/>
    <property type="evidence" value="ECO:0007669"/>
    <property type="project" value="InterPro"/>
</dbReference>
<feature type="compositionally biased region" description="Gly residues" evidence="1">
    <location>
        <begin position="143"/>
        <end position="152"/>
    </location>
</feature>
<evidence type="ECO:0000313" key="3">
    <source>
        <dbReference type="EMBL" id="KAG0450010.1"/>
    </source>
</evidence>
<keyword evidence="4" id="KW-1185">Reference proteome</keyword>
<comment type="caution">
    <text evidence="3">The sequence shown here is derived from an EMBL/GenBank/DDBJ whole genome shotgun (WGS) entry which is preliminary data.</text>
</comment>
<sequence length="152" mass="16778">MGTGKHIASNTFKVGGYQRAVCFYSKGKNLQYNIAYVPVYVELASKGMDVRALPNLCLWTRAGRGSTRCKATLTGIWRVKEKWADELPAVLWAYRTTPSTSTGETPFALTYSYETVLPIELDHPTHRVQLAPRSQRQPATGLAGLGRGSSKI</sequence>
<evidence type="ECO:0000313" key="4">
    <source>
        <dbReference type="Proteomes" id="UP000636800"/>
    </source>
</evidence>
<dbReference type="Proteomes" id="UP000636800">
    <property type="component" value="Unassembled WGS sequence"/>
</dbReference>
<dbReference type="PANTHER" id="PTHR48475">
    <property type="entry name" value="RIBONUCLEASE H"/>
    <property type="match status" value="1"/>
</dbReference>
<dbReference type="EMBL" id="JADCNL010000144">
    <property type="protein sequence ID" value="KAG0449974.1"/>
    <property type="molecule type" value="Genomic_DNA"/>
</dbReference>
<gene>
    <name evidence="3" type="ORF">HPP92_026980</name>
    <name evidence="2" type="ORF">HPP92_027124</name>
</gene>
<dbReference type="SUPFAM" id="SSF49599">
    <property type="entry name" value="TRAF domain-like"/>
    <property type="match status" value="1"/>
</dbReference>
<name>A0A835U6T5_VANPL</name>
<organism evidence="3 5">
    <name type="scientific">Vanilla planifolia</name>
    <name type="common">Vanilla</name>
    <dbReference type="NCBI Taxonomy" id="51239"/>
    <lineage>
        <taxon>Eukaryota</taxon>
        <taxon>Viridiplantae</taxon>
        <taxon>Streptophyta</taxon>
        <taxon>Embryophyta</taxon>
        <taxon>Tracheophyta</taxon>
        <taxon>Spermatophyta</taxon>
        <taxon>Magnoliopsida</taxon>
        <taxon>Liliopsida</taxon>
        <taxon>Asparagales</taxon>
        <taxon>Orchidaceae</taxon>
        <taxon>Vanilloideae</taxon>
        <taxon>Vanilleae</taxon>
        <taxon>Vanilla</taxon>
    </lineage>
</organism>
<evidence type="ECO:0000313" key="2">
    <source>
        <dbReference type="EMBL" id="KAG0449974.1"/>
    </source>
</evidence>
<dbReference type="PANTHER" id="PTHR48475:SF1">
    <property type="entry name" value="RNASE H TYPE-1 DOMAIN-CONTAINING PROTEIN"/>
    <property type="match status" value="1"/>
</dbReference>
<accession>A0A835U6T5</accession>
<dbReference type="EMBL" id="JADCNM010000145">
    <property type="protein sequence ID" value="KAG0450010.1"/>
    <property type="molecule type" value="Genomic_DNA"/>
</dbReference>
<evidence type="ECO:0000256" key="1">
    <source>
        <dbReference type="SAM" id="MobiDB-lite"/>
    </source>
</evidence>
<dbReference type="Proteomes" id="UP000639772">
    <property type="component" value="Unassembled WGS sequence"/>
</dbReference>
<dbReference type="InterPro" id="IPR036397">
    <property type="entry name" value="RNaseH_sf"/>
</dbReference>
<dbReference type="OrthoDB" id="786200at2759"/>
<dbReference type="Gene3D" id="3.30.420.10">
    <property type="entry name" value="Ribonuclease H-like superfamily/Ribonuclease H"/>
    <property type="match status" value="1"/>
</dbReference>
<feature type="region of interest" description="Disordered" evidence="1">
    <location>
        <begin position="130"/>
        <end position="152"/>
    </location>
</feature>
<proteinExistence type="predicted"/>
<evidence type="ECO:0000313" key="5">
    <source>
        <dbReference type="Proteomes" id="UP000639772"/>
    </source>
</evidence>
<protein>
    <submittedName>
        <fullName evidence="3">Uncharacterized protein</fullName>
    </submittedName>
</protein>
<dbReference type="AlphaFoldDB" id="A0A835U6T5"/>